<name>A0ABQ3H0Y5_9NEIS</name>
<keyword evidence="9" id="KW-0732">Signal</keyword>
<evidence type="ECO:0000256" key="3">
    <source>
        <dbReference type="ARBA" id="ARBA00022617"/>
    </source>
</evidence>
<comment type="subcellular location">
    <subcellularLocation>
        <location evidence="1">Periplasm</location>
    </subcellularLocation>
</comment>
<gene>
    <name evidence="11" type="ORF">GCM10007350_17190</name>
</gene>
<feature type="domain" description="Cytochrome c" evidence="10">
    <location>
        <begin position="28"/>
        <end position="107"/>
    </location>
</feature>
<evidence type="ECO:0000256" key="7">
    <source>
        <dbReference type="ARBA" id="ARBA00023004"/>
    </source>
</evidence>
<dbReference type="Proteomes" id="UP000604737">
    <property type="component" value="Unassembled WGS sequence"/>
</dbReference>
<dbReference type="RefSeq" id="WP_189459893.1">
    <property type="nucleotide sequence ID" value="NZ_BMYO01000004.1"/>
</dbReference>
<keyword evidence="5" id="KW-0574">Periplasm</keyword>
<reference evidence="12" key="1">
    <citation type="journal article" date="2019" name="Int. J. Syst. Evol. Microbiol.">
        <title>The Global Catalogue of Microorganisms (GCM) 10K type strain sequencing project: providing services to taxonomists for standard genome sequencing and annotation.</title>
        <authorList>
            <consortium name="The Broad Institute Genomics Platform"/>
            <consortium name="The Broad Institute Genome Sequencing Center for Infectious Disease"/>
            <person name="Wu L."/>
            <person name="Ma J."/>
        </authorList>
    </citation>
    <scope>NUCLEOTIDE SEQUENCE [LARGE SCALE GENOMIC DNA]</scope>
    <source>
        <strain evidence="12">KCTC 23701</strain>
    </source>
</reference>
<evidence type="ECO:0000256" key="1">
    <source>
        <dbReference type="ARBA" id="ARBA00004418"/>
    </source>
</evidence>
<keyword evidence="2" id="KW-0813">Transport</keyword>
<sequence length="205" mass="21830">MRSAPVAAFVAAALWLATPAAYADQPKVDIAAGKQKAETVCAACHGVDGNSVASTYPRLAGQHEQYLYKQLTEFKTGKRNNPVMLGMTATLTDADMRNVAAYYASQQPKALGASDKTQIEAGKKIYRGGVAQTGLPACMACHGPAGSGIPVQYPRVSSQHGAYIEAQLKAFRSGERKNNSVMTQVAKKMSDDEIKAVAQYMQALN</sequence>
<dbReference type="PIRSF" id="PIRSF000005">
    <property type="entry name" value="Cytochrome_c4"/>
    <property type="match status" value="1"/>
</dbReference>
<dbReference type="PANTHER" id="PTHR33751:SF9">
    <property type="entry name" value="CYTOCHROME C4"/>
    <property type="match status" value="1"/>
</dbReference>
<dbReference type="SUPFAM" id="SSF46626">
    <property type="entry name" value="Cytochrome c"/>
    <property type="match status" value="2"/>
</dbReference>
<dbReference type="InterPro" id="IPR024167">
    <property type="entry name" value="Cytochrome_c4-like"/>
</dbReference>
<accession>A0ABQ3H0Y5</accession>
<keyword evidence="3 8" id="KW-0349">Heme</keyword>
<feature type="chain" id="PRO_5045747696" evidence="9">
    <location>
        <begin position="24"/>
        <end position="205"/>
    </location>
</feature>
<dbReference type="InterPro" id="IPR008168">
    <property type="entry name" value="Cyt_C_IC"/>
</dbReference>
<dbReference type="PRINTS" id="PR00605">
    <property type="entry name" value="CYTCHROMECIC"/>
</dbReference>
<dbReference type="InterPro" id="IPR036909">
    <property type="entry name" value="Cyt_c-like_dom_sf"/>
</dbReference>
<evidence type="ECO:0000256" key="6">
    <source>
        <dbReference type="ARBA" id="ARBA00022982"/>
    </source>
</evidence>
<dbReference type="PROSITE" id="PS51007">
    <property type="entry name" value="CYTC"/>
    <property type="match status" value="2"/>
</dbReference>
<dbReference type="Gene3D" id="1.10.760.10">
    <property type="entry name" value="Cytochrome c-like domain"/>
    <property type="match status" value="2"/>
</dbReference>
<evidence type="ECO:0000313" key="12">
    <source>
        <dbReference type="Proteomes" id="UP000604737"/>
    </source>
</evidence>
<evidence type="ECO:0000259" key="10">
    <source>
        <dbReference type="PROSITE" id="PS51007"/>
    </source>
</evidence>
<protein>
    <submittedName>
        <fullName evidence="11">Cytochrome c</fullName>
    </submittedName>
</protein>
<keyword evidence="12" id="KW-1185">Reference proteome</keyword>
<keyword evidence="6" id="KW-0249">Electron transport</keyword>
<keyword evidence="4 8" id="KW-0479">Metal-binding</keyword>
<feature type="signal peptide" evidence="9">
    <location>
        <begin position="1"/>
        <end position="23"/>
    </location>
</feature>
<dbReference type="Pfam" id="PF00034">
    <property type="entry name" value="Cytochrom_C"/>
    <property type="match status" value="2"/>
</dbReference>
<dbReference type="EMBL" id="BMYO01000004">
    <property type="protein sequence ID" value="GHD61988.1"/>
    <property type="molecule type" value="Genomic_DNA"/>
</dbReference>
<evidence type="ECO:0000256" key="4">
    <source>
        <dbReference type="ARBA" id="ARBA00022723"/>
    </source>
</evidence>
<keyword evidence="7 8" id="KW-0408">Iron</keyword>
<comment type="caution">
    <text evidence="11">The sequence shown here is derived from an EMBL/GenBank/DDBJ whole genome shotgun (WGS) entry which is preliminary data.</text>
</comment>
<dbReference type="PANTHER" id="PTHR33751">
    <property type="entry name" value="CBB3-TYPE CYTOCHROME C OXIDASE SUBUNIT FIXP"/>
    <property type="match status" value="1"/>
</dbReference>
<organism evidence="11 12">
    <name type="scientific">Jeongeupia chitinilytica</name>
    <dbReference type="NCBI Taxonomy" id="1041641"/>
    <lineage>
        <taxon>Bacteria</taxon>
        <taxon>Pseudomonadati</taxon>
        <taxon>Pseudomonadota</taxon>
        <taxon>Betaproteobacteria</taxon>
        <taxon>Neisseriales</taxon>
        <taxon>Chitinibacteraceae</taxon>
        <taxon>Jeongeupia</taxon>
    </lineage>
</organism>
<evidence type="ECO:0000313" key="11">
    <source>
        <dbReference type="EMBL" id="GHD61988.1"/>
    </source>
</evidence>
<evidence type="ECO:0000256" key="8">
    <source>
        <dbReference type="PROSITE-ProRule" id="PRU00433"/>
    </source>
</evidence>
<evidence type="ECO:0000256" key="2">
    <source>
        <dbReference type="ARBA" id="ARBA00022448"/>
    </source>
</evidence>
<evidence type="ECO:0000256" key="9">
    <source>
        <dbReference type="SAM" id="SignalP"/>
    </source>
</evidence>
<dbReference type="InterPro" id="IPR050597">
    <property type="entry name" value="Cytochrome_c_Oxidase_Subunit"/>
</dbReference>
<evidence type="ECO:0000256" key="5">
    <source>
        <dbReference type="ARBA" id="ARBA00022764"/>
    </source>
</evidence>
<dbReference type="InterPro" id="IPR009056">
    <property type="entry name" value="Cyt_c-like_dom"/>
</dbReference>
<proteinExistence type="predicted"/>
<feature type="domain" description="Cytochrome c" evidence="10">
    <location>
        <begin position="117"/>
        <end position="205"/>
    </location>
</feature>